<comment type="caution">
    <text evidence="1">The sequence shown here is derived from an EMBL/GenBank/DDBJ whole genome shotgun (WGS) entry which is preliminary data.</text>
</comment>
<protein>
    <submittedName>
        <fullName evidence="1">Uncharacterized protein</fullName>
    </submittedName>
</protein>
<dbReference type="AlphaFoldDB" id="A0A645DF28"/>
<evidence type="ECO:0000313" key="1">
    <source>
        <dbReference type="EMBL" id="MPM87869.1"/>
    </source>
</evidence>
<accession>A0A645DF28</accession>
<name>A0A645DF28_9ZZZZ</name>
<sequence>MGSLFMEFLSIAGTFALWEAVDFYILERKQVENERFNAGQMALASIQFEDVLDD</sequence>
<organism evidence="1">
    <name type="scientific">bioreactor metagenome</name>
    <dbReference type="NCBI Taxonomy" id="1076179"/>
    <lineage>
        <taxon>unclassified sequences</taxon>
        <taxon>metagenomes</taxon>
        <taxon>ecological metagenomes</taxon>
    </lineage>
</organism>
<dbReference type="EMBL" id="VSSQ01035597">
    <property type="protein sequence ID" value="MPM87869.1"/>
    <property type="molecule type" value="Genomic_DNA"/>
</dbReference>
<reference evidence="1" key="1">
    <citation type="submission" date="2019-08" db="EMBL/GenBank/DDBJ databases">
        <authorList>
            <person name="Kucharzyk K."/>
            <person name="Murdoch R.W."/>
            <person name="Higgins S."/>
            <person name="Loffler F."/>
        </authorList>
    </citation>
    <scope>NUCLEOTIDE SEQUENCE</scope>
</reference>
<gene>
    <name evidence="1" type="ORF">SDC9_134969</name>
</gene>
<proteinExistence type="predicted"/>